<accession>A0A226EC29</accession>
<feature type="transmembrane region" description="Helical" evidence="1">
    <location>
        <begin position="249"/>
        <end position="269"/>
    </location>
</feature>
<evidence type="ECO:0008006" key="4">
    <source>
        <dbReference type="Google" id="ProtNLM"/>
    </source>
</evidence>
<feature type="transmembrane region" description="Helical" evidence="1">
    <location>
        <begin position="69"/>
        <end position="90"/>
    </location>
</feature>
<feature type="transmembrane region" description="Helical" evidence="1">
    <location>
        <begin position="162"/>
        <end position="181"/>
    </location>
</feature>
<feature type="transmembrane region" description="Helical" evidence="1">
    <location>
        <begin position="214"/>
        <end position="237"/>
    </location>
</feature>
<dbReference type="OrthoDB" id="416987at2759"/>
<keyword evidence="1" id="KW-0472">Membrane</keyword>
<comment type="caution">
    <text evidence="2">The sequence shown here is derived from an EMBL/GenBank/DDBJ whole genome shotgun (WGS) entry which is preliminary data.</text>
</comment>
<gene>
    <name evidence="2" type="ORF">Fcan01_11526</name>
</gene>
<keyword evidence="3" id="KW-1185">Reference proteome</keyword>
<dbReference type="EMBL" id="LNIX01000005">
    <property type="protein sequence ID" value="OXA55113.1"/>
    <property type="molecule type" value="Genomic_DNA"/>
</dbReference>
<sequence length="331" mass="37583">MFSRAFLGIRRFFEIADFYNCLFLTVDRKNNVLIPIDKRRQIKTYFWIAFHAFHLLCQMISIKTKSSDLVLTVGGMTLSGAYLLAFVWLFDIKQDSTPGQLMNYIAAREVATLCLLWPCFPSLLSSLLCSTECRGWTGWWLLIQVALAIVEFVGYQTVSVSAAHYGISTTGTGIASLWLYCKELEITEHAKKFRSYRNLKILEKIVNACIRNRIFLAIALGGPLVQVLVGYTIIQIANSPNVTFLAGSSVIYVSIFATTMFYFSIAAQVNRMSKDWIKRQLRVLQKKEGRRLQSLMSIRIEFGNNFVETLTPLVVQGFCINETVSLLLLSK</sequence>
<evidence type="ECO:0000313" key="3">
    <source>
        <dbReference type="Proteomes" id="UP000198287"/>
    </source>
</evidence>
<name>A0A226EC29_FOLCA</name>
<reference evidence="2 3" key="1">
    <citation type="submission" date="2015-12" db="EMBL/GenBank/DDBJ databases">
        <title>The genome of Folsomia candida.</title>
        <authorList>
            <person name="Faddeeva A."/>
            <person name="Derks M.F."/>
            <person name="Anvar Y."/>
            <person name="Smit S."/>
            <person name="Van Straalen N."/>
            <person name="Roelofs D."/>
        </authorList>
    </citation>
    <scope>NUCLEOTIDE SEQUENCE [LARGE SCALE GENOMIC DNA]</scope>
    <source>
        <strain evidence="2 3">VU population</strain>
        <tissue evidence="2">Whole body</tissue>
    </source>
</reference>
<protein>
    <recommendedName>
        <fullName evidence="4">Gustatory receptor</fullName>
    </recommendedName>
</protein>
<feature type="transmembrane region" description="Helical" evidence="1">
    <location>
        <begin position="110"/>
        <end position="129"/>
    </location>
</feature>
<proteinExistence type="predicted"/>
<evidence type="ECO:0000256" key="1">
    <source>
        <dbReference type="SAM" id="Phobius"/>
    </source>
</evidence>
<dbReference type="AlphaFoldDB" id="A0A226EC29"/>
<evidence type="ECO:0000313" key="2">
    <source>
        <dbReference type="EMBL" id="OXA55113.1"/>
    </source>
</evidence>
<feature type="transmembrane region" description="Helical" evidence="1">
    <location>
        <begin position="136"/>
        <end position="156"/>
    </location>
</feature>
<keyword evidence="1" id="KW-0812">Transmembrane</keyword>
<dbReference type="Proteomes" id="UP000198287">
    <property type="component" value="Unassembled WGS sequence"/>
</dbReference>
<organism evidence="2 3">
    <name type="scientific">Folsomia candida</name>
    <name type="common">Springtail</name>
    <dbReference type="NCBI Taxonomy" id="158441"/>
    <lineage>
        <taxon>Eukaryota</taxon>
        <taxon>Metazoa</taxon>
        <taxon>Ecdysozoa</taxon>
        <taxon>Arthropoda</taxon>
        <taxon>Hexapoda</taxon>
        <taxon>Collembola</taxon>
        <taxon>Entomobryomorpha</taxon>
        <taxon>Isotomoidea</taxon>
        <taxon>Isotomidae</taxon>
        <taxon>Proisotominae</taxon>
        <taxon>Folsomia</taxon>
    </lineage>
</organism>
<keyword evidence="1" id="KW-1133">Transmembrane helix</keyword>